<feature type="chain" id="PRO_5009386154" evidence="2">
    <location>
        <begin position="24"/>
        <end position="241"/>
    </location>
</feature>
<accession>A0A0C4EQ73</accession>
<keyword evidence="2" id="KW-0732">Signal</keyword>
<evidence type="ECO:0000313" key="5">
    <source>
        <dbReference type="Proteomes" id="UP000005240"/>
    </source>
</evidence>
<evidence type="ECO:0000256" key="1">
    <source>
        <dbReference type="SAM" id="MobiDB-lite"/>
    </source>
</evidence>
<dbReference type="STRING" id="630390.A0A0C4EQ73"/>
<sequence length="241" mass="24651">MLKMNLSFMVLVTVLVLSNSISTSPLSLEIRAPNEDLHLTSKARRSFGKEIHRRDDEGYGGNKDSGPDSEDTPAGPDDLPPQGTVQDATSQQPKREGYSSGPPNGTVQDPTSRTSGDQSYPPGSNPTPPAPDQPDDTDQDPTDGAPDKQGYSSGTDDQSQPGDDAPNGTVQDPTSRSREKEGYSSGNGAAAAAGAEANSDVPLDAAPTPADGFAKPSLDASAAAKAHAAAGVNGQANAPSP</sequence>
<proteinExistence type="predicted"/>
<feature type="compositionally biased region" description="Polar residues" evidence="1">
    <location>
        <begin position="101"/>
        <end position="122"/>
    </location>
</feature>
<name>A0A0C4EQ73_PUCT1</name>
<reference evidence="3" key="1">
    <citation type="submission" date="2009-11" db="EMBL/GenBank/DDBJ databases">
        <authorList>
            <consortium name="The Broad Institute Genome Sequencing Platform"/>
            <person name="Ward D."/>
            <person name="Feldgarden M."/>
            <person name="Earl A."/>
            <person name="Young S.K."/>
            <person name="Zeng Q."/>
            <person name="Koehrsen M."/>
            <person name="Alvarado L."/>
            <person name="Berlin A."/>
            <person name="Bochicchio J."/>
            <person name="Borenstein D."/>
            <person name="Chapman S.B."/>
            <person name="Chen Z."/>
            <person name="Engels R."/>
            <person name="Freedman E."/>
            <person name="Gellesch M."/>
            <person name="Goldberg J."/>
            <person name="Griggs A."/>
            <person name="Gujja S."/>
            <person name="Heilman E."/>
            <person name="Heiman D."/>
            <person name="Hepburn T."/>
            <person name="Howarth C."/>
            <person name="Jen D."/>
            <person name="Larson L."/>
            <person name="Lewis B."/>
            <person name="Mehta T."/>
            <person name="Park D."/>
            <person name="Pearson M."/>
            <person name="Roberts A."/>
            <person name="Saif S."/>
            <person name="Shea T."/>
            <person name="Shenoy N."/>
            <person name="Sisk P."/>
            <person name="Stolte C."/>
            <person name="Sykes S."/>
            <person name="Thomson T."/>
            <person name="Walk T."/>
            <person name="White J."/>
            <person name="Yandava C."/>
            <person name="Izard J."/>
            <person name="Baranova O.V."/>
            <person name="Blanton J.M."/>
            <person name="Tanner A.C."/>
            <person name="Dewhirst F.E."/>
            <person name="Haas B."/>
            <person name="Nusbaum C."/>
            <person name="Birren B."/>
        </authorList>
    </citation>
    <scope>NUCLEOTIDE SEQUENCE [LARGE SCALE GENOMIC DNA]</scope>
    <source>
        <strain evidence="3">1-1 BBBD Race 1</strain>
    </source>
</reference>
<reference evidence="4" key="4">
    <citation type="submission" date="2025-05" db="UniProtKB">
        <authorList>
            <consortium name="EnsemblFungi"/>
        </authorList>
    </citation>
    <scope>IDENTIFICATION</scope>
    <source>
        <strain evidence="4">isolate 1-1 / race 1 (BBBD)</strain>
    </source>
</reference>
<feature type="compositionally biased region" description="Basic and acidic residues" evidence="1">
    <location>
        <begin position="47"/>
        <end position="57"/>
    </location>
</feature>
<dbReference type="Proteomes" id="UP000005240">
    <property type="component" value="Unassembled WGS sequence"/>
</dbReference>
<evidence type="ECO:0000313" key="3">
    <source>
        <dbReference type="EMBL" id="OAV90397.1"/>
    </source>
</evidence>
<reference evidence="4 5" key="3">
    <citation type="journal article" date="2017" name="G3 (Bethesda)">
        <title>Comparative analysis highlights variable genome content of wheat rusts and divergence of the mating loci.</title>
        <authorList>
            <person name="Cuomo C.A."/>
            <person name="Bakkeren G."/>
            <person name="Khalil H.B."/>
            <person name="Panwar V."/>
            <person name="Joly D."/>
            <person name="Linning R."/>
            <person name="Sakthikumar S."/>
            <person name="Song X."/>
            <person name="Adiconis X."/>
            <person name="Fan L."/>
            <person name="Goldberg J.M."/>
            <person name="Levin J.Z."/>
            <person name="Young S."/>
            <person name="Zeng Q."/>
            <person name="Anikster Y."/>
            <person name="Bruce M."/>
            <person name="Wang M."/>
            <person name="Yin C."/>
            <person name="McCallum B."/>
            <person name="Szabo L.J."/>
            <person name="Hulbert S."/>
            <person name="Chen X."/>
            <person name="Fellers J.P."/>
        </authorList>
    </citation>
    <scope>NUCLEOTIDE SEQUENCE</scope>
    <source>
        <strain evidence="4">isolate 1-1 / race 1 (BBBD)</strain>
        <strain evidence="5">Isolate 1-1 / race 1 (BBBD)</strain>
    </source>
</reference>
<evidence type="ECO:0000256" key="2">
    <source>
        <dbReference type="SAM" id="SignalP"/>
    </source>
</evidence>
<dbReference type="EnsemblFungi" id="PTTG_02930-t43_1">
    <property type="protein sequence ID" value="PTTG_02930-t43_1-p1"/>
    <property type="gene ID" value="PTTG_02930"/>
</dbReference>
<feature type="compositionally biased region" description="Low complexity" evidence="1">
    <location>
        <begin position="214"/>
        <end position="241"/>
    </location>
</feature>
<dbReference type="AlphaFoldDB" id="A0A0C4EQ73"/>
<reference evidence="3" key="2">
    <citation type="submission" date="2016-05" db="EMBL/GenBank/DDBJ databases">
        <title>Comparative analysis highlights variable genome content of wheat rusts and divergence of the mating loci.</title>
        <authorList>
            <person name="Cuomo C.A."/>
            <person name="Bakkeren G."/>
            <person name="Szabo L."/>
            <person name="Khalil H."/>
            <person name="Joly D."/>
            <person name="Goldberg J."/>
            <person name="Young S."/>
            <person name="Zeng Q."/>
            <person name="Fellers J."/>
        </authorList>
    </citation>
    <scope>NUCLEOTIDE SEQUENCE [LARGE SCALE GENOMIC DNA]</scope>
    <source>
        <strain evidence="3">1-1 BBBD Race 1</strain>
    </source>
</reference>
<feature type="compositionally biased region" description="Pro residues" evidence="1">
    <location>
        <begin position="123"/>
        <end position="132"/>
    </location>
</feature>
<keyword evidence="5" id="KW-1185">Reference proteome</keyword>
<dbReference type="VEuPathDB" id="FungiDB:PTTG_02930"/>
<feature type="compositionally biased region" description="Polar residues" evidence="1">
    <location>
        <begin position="150"/>
        <end position="161"/>
    </location>
</feature>
<dbReference type="EMBL" id="ADAS02000102">
    <property type="protein sequence ID" value="OAV90397.1"/>
    <property type="molecule type" value="Genomic_DNA"/>
</dbReference>
<feature type="compositionally biased region" description="Low complexity" evidence="1">
    <location>
        <begin position="184"/>
        <end position="199"/>
    </location>
</feature>
<feature type="region of interest" description="Disordered" evidence="1">
    <location>
        <begin position="41"/>
        <end position="241"/>
    </location>
</feature>
<protein>
    <submittedName>
        <fullName evidence="3 4">Uncharacterized protein</fullName>
    </submittedName>
</protein>
<gene>
    <name evidence="3" type="ORF">PTTG_02930</name>
</gene>
<evidence type="ECO:0000313" key="4">
    <source>
        <dbReference type="EnsemblFungi" id="PTTG_02930-t43_1-p1"/>
    </source>
</evidence>
<organism evidence="3">
    <name type="scientific">Puccinia triticina (isolate 1-1 / race 1 (BBBD))</name>
    <name type="common">Brown leaf rust fungus</name>
    <dbReference type="NCBI Taxonomy" id="630390"/>
    <lineage>
        <taxon>Eukaryota</taxon>
        <taxon>Fungi</taxon>
        <taxon>Dikarya</taxon>
        <taxon>Basidiomycota</taxon>
        <taxon>Pucciniomycotina</taxon>
        <taxon>Pucciniomycetes</taxon>
        <taxon>Pucciniales</taxon>
        <taxon>Pucciniaceae</taxon>
        <taxon>Puccinia</taxon>
    </lineage>
</organism>
<feature type="compositionally biased region" description="Polar residues" evidence="1">
    <location>
        <begin position="83"/>
        <end position="92"/>
    </location>
</feature>
<feature type="signal peptide" evidence="2">
    <location>
        <begin position="1"/>
        <end position="23"/>
    </location>
</feature>